<dbReference type="STRING" id="238.BBD35_09625"/>
<name>A0A1V3TWQ7_ELIME</name>
<dbReference type="EMBL" id="MPOG01000016">
    <property type="protein sequence ID" value="OOH93627.1"/>
    <property type="molecule type" value="Genomic_DNA"/>
</dbReference>
<sequence length="140" mass="15793">MKSYFFTALLGLSALSSCKATTNTSQTGDPVITLKMGEEKVLPNSKLKIKFVAVPEDSRCPINVRCVWIGNARVQLKVNNKTVNLDTQDMPERKYARIQSVDGYQYSLENLQPNKTTSNEIQPGEYVIQLRVEKISDHKK</sequence>
<dbReference type="OrthoDB" id="163809at2"/>
<dbReference type="eggNOG" id="ENOG5033BNR">
    <property type="taxonomic scope" value="Bacteria"/>
</dbReference>
<evidence type="ECO:0000256" key="1">
    <source>
        <dbReference type="SAM" id="SignalP"/>
    </source>
</evidence>
<dbReference type="PROSITE" id="PS51257">
    <property type="entry name" value="PROKAR_LIPOPROTEIN"/>
    <property type="match status" value="1"/>
</dbReference>
<feature type="signal peptide" evidence="1">
    <location>
        <begin position="1"/>
        <end position="19"/>
    </location>
</feature>
<keyword evidence="1" id="KW-0732">Signal</keyword>
<evidence type="ECO:0000313" key="3">
    <source>
        <dbReference type="Proteomes" id="UP000188947"/>
    </source>
</evidence>
<dbReference type="RefSeq" id="WP_069213812.1">
    <property type="nucleotide sequence ID" value="NZ_CP016378.1"/>
</dbReference>
<comment type="caution">
    <text evidence="2">The sequence shown here is derived from an EMBL/GenBank/DDBJ whole genome shotgun (WGS) entry which is preliminary data.</text>
</comment>
<evidence type="ECO:0000313" key="2">
    <source>
        <dbReference type="EMBL" id="OOH93627.1"/>
    </source>
</evidence>
<keyword evidence="3" id="KW-1185">Reference proteome</keyword>
<organism evidence="2 3">
    <name type="scientific">Elizabethkingia meningoseptica</name>
    <name type="common">Chryseobacterium meningosepticum</name>
    <dbReference type="NCBI Taxonomy" id="238"/>
    <lineage>
        <taxon>Bacteria</taxon>
        <taxon>Pseudomonadati</taxon>
        <taxon>Bacteroidota</taxon>
        <taxon>Flavobacteriia</taxon>
        <taxon>Flavobacteriales</taxon>
        <taxon>Weeksellaceae</taxon>
        <taxon>Elizabethkingia</taxon>
    </lineage>
</organism>
<protein>
    <recommendedName>
        <fullName evidence="4">Lipoprotein</fullName>
    </recommendedName>
</protein>
<accession>A0A1V3TWQ7</accession>
<dbReference type="AlphaFoldDB" id="A0A1V3TWQ7"/>
<dbReference type="Proteomes" id="UP000188947">
    <property type="component" value="Unassembled WGS sequence"/>
</dbReference>
<evidence type="ECO:0008006" key="4">
    <source>
        <dbReference type="Google" id="ProtNLM"/>
    </source>
</evidence>
<reference evidence="2 3" key="1">
    <citation type="submission" date="2016-11" db="EMBL/GenBank/DDBJ databases">
        <title>Genome sequence and comparative genomic analysis of clinical strain Elizabethkingia meningoseptica 61421 PRCM.</title>
        <authorList>
            <person name="Wang M."/>
            <person name="Hu S."/>
            <person name="Cao L."/>
            <person name="Jiang T."/>
            <person name="Zhou Y."/>
            <person name="Ming D."/>
        </authorList>
    </citation>
    <scope>NUCLEOTIDE SEQUENCE [LARGE SCALE GENOMIC DNA]</scope>
    <source>
        <strain evidence="2 3">61421 PRCM</strain>
    </source>
</reference>
<proteinExistence type="predicted"/>
<gene>
    <name evidence="2" type="ORF">BMF97_14430</name>
</gene>
<feature type="chain" id="PRO_5010722322" description="Lipoprotein" evidence="1">
    <location>
        <begin position="20"/>
        <end position="140"/>
    </location>
</feature>